<proteinExistence type="predicted"/>
<reference evidence="2" key="1">
    <citation type="submission" date="2021-02" db="EMBL/GenBank/DDBJ databases">
        <authorList>
            <person name="Nowell W R."/>
        </authorList>
    </citation>
    <scope>NUCLEOTIDE SEQUENCE</scope>
</reference>
<comment type="caution">
    <text evidence="2">The sequence shown here is derived from an EMBL/GenBank/DDBJ whole genome shotgun (WGS) entry which is preliminary data.</text>
</comment>
<evidence type="ECO:0000256" key="1">
    <source>
        <dbReference type="SAM" id="MobiDB-lite"/>
    </source>
</evidence>
<dbReference type="AlphaFoldDB" id="A0A820KKQ8"/>
<feature type="compositionally biased region" description="Gly residues" evidence="1">
    <location>
        <begin position="10"/>
        <end position="38"/>
    </location>
</feature>
<gene>
    <name evidence="2" type="ORF">OXD698_LOCUS48446</name>
</gene>
<accession>A0A820KKQ8</accession>
<sequence length="38" mass="3456">PGTRRPWPARGGGIGSGRGGIGGRGAGGAGGVGPSARQ</sequence>
<protein>
    <submittedName>
        <fullName evidence="2">Uncharacterized protein</fullName>
    </submittedName>
</protein>
<feature type="non-terminal residue" evidence="2">
    <location>
        <position position="1"/>
    </location>
</feature>
<dbReference type="EMBL" id="CAJOAZ010020304">
    <property type="protein sequence ID" value="CAF4344984.1"/>
    <property type="molecule type" value="Genomic_DNA"/>
</dbReference>
<evidence type="ECO:0000313" key="2">
    <source>
        <dbReference type="EMBL" id="CAF4344984.1"/>
    </source>
</evidence>
<name>A0A820KKQ8_9BILA</name>
<organism evidence="2 3">
    <name type="scientific">Adineta steineri</name>
    <dbReference type="NCBI Taxonomy" id="433720"/>
    <lineage>
        <taxon>Eukaryota</taxon>
        <taxon>Metazoa</taxon>
        <taxon>Spiralia</taxon>
        <taxon>Gnathifera</taxon>
        <taxon>Rotifera</taxon>
        <taxon>Eurotatoria</taxon>
        <taxon>Bdelloidea</taxon>
        <taxon>Adinetida</taxon>
        <taxon>Adinetidae</taxon>
        <taxon>Adineta</taxon>
    </lineage>
</organism>
<evidence type="ECO:0000313" key="3">
    <source>
        <dbReference type="Proteomes" id="UP000663844"/>
    </source>
</evidence>
<dbReference type="Proteomes" id="UP000663844">
    <property type="component" value="Unassembled WGS sequence"/>
</dbReference>
<feature type="region of interest" description="Disordered" evidence="1">
    <location>
        <begin position="1"/>
        <end position="38"/>
    </location>
</feature>